<protein>
    <submittedName>
        <fullName evidence="1">Transcriptional regulator</fullName>
    </submittedName>
</protein>
<sequence length="61" mass="7068">MALSYGNKKWSLDEAEIPTYEDTWHLRVEVKEEAENIGGCTLFGKGFGNYDQDIKIKMFYS</sequence>
<dbReference type="EMBL" id="QHGU01000038">
    <property type="protein sequence ID" value="PZM55556.1"/>
    <property type="molecule type" value="Genomic_DNA"/>
</dbReference>
<comment type="caution">
    <text evidence="1">The sequence shown here is derived from an EMBL/GenBank/DDBJ whole genome shotgun (WGS) entry which is preliminary data.</text>
</comment>
<dbReference type="AlphaFoldDB" id="A0A133CUA5"/>
<gene>
    <name evidence="2" type="ORF">DKP91_08770</name>
    <name evidence="1" type="ORF">GBM73_08765</name>
</gene>
<evidence type="ECO:0000313" key="3">
    <source>
        <dbReference type="Proteomes" id="UP000249070"/>
    </source>
</evidence>
<proteinExistence type="predicted"/>
<accession>A0A133CUA5</accession>
<dbReference type="Proteomes" id="UP000469871">
    <property type="component" value="Unassembled WGS sequence"/>
</dbReference>
<evidence type="ECO:0000313" key="2">
    <source>
        <dbReference type="EMBL" id="PZM55556.1"/>
    </source>
</evidence>
<dbReference type="RefSeq" id="WP_002296558.1">
    <property type="nucleotide sequence ID" value="NZ_JAOZYY010000049.1"/>
</dbReference>
<organism evidence="1 4">
    <name type="scientific">Enterococcus faecium</name>
    <name type="common">Streptococcus faecium</name>
    <dbReference type="NCBI Taxonomy" id="1352"/>
    <lineage>
        <taxon>Bacteria</taxon>
        <taxon>Bacillati</taxon>
        <taxon>Bacillota</taxon>
        <taxon>Bacilli</taxon>
        <taxon>Lactobacillales</taxon>
        <taxon>Enterococcaceae</taxon>
        <taxon>Enterococcus</taxon>
    </lineage>
</organism>
<dbReference type="EMBL" id="WEFP01000001">
    <property type="protein sequence ID" value="KAB7578282.1"/>
    <property type="molecule type" value="Genomic_DNA"/>
</dbReference>
<evidence type="ECO:0000313" key="4">
    <source>
        <dbReference type="Proteomes" id="UP000469871"/>
    </source>
</evidence>
<reference evidence="1 4" key="2">
    <citation type="submission" date="2019-10" db="EMBL/GenBank/DDBJ databases">
        <title>Evolutionary dynamics of vancomycin-resistant Enterococcus faecium during gastrointestinal tract colonization and bloodstream infection in immunocompromised pediatric patients.</title>
        <authorList>
            <person name="Chilambi G.S."/>
            <person name="Nordstrom H.R."/>
            <person name="Evans D.R."/>
            <person name="Ferrolino J."/>
            <person name="Hayden R.T."/>
            <person name="Maron G.M."/>
            <person name="Vo A.N."/>
            <person name="Gilmore M.S."/>
            <person name="Wolf J."/>
            <person name="Rosch J.W."/>
            <person name="Van Tyne D."/>
        </authorList>
    </citation>
    <scope>NUCLEOTIDE SEQUENCE [LARGE SCALE GENOMIC DNA]</scope>
    <source>
        <strain evidence="1 4">VRECG27</strain>
    </source>
</reference>
<name>A0A133CUA5_ENTFC</name>
<reference evidence="2 3" key="1">
    <citation type="submission" date="2018-05" db="EMBL/GenBank/DDBJ databases">
        <title>Vancomycin-resistant Enterococcus faecium strain from Chelyabinsk, Russia.</title>
        <authorList>
            <person name="Gostev V."/>
            <person name="Goncharov A."/>
            <person name="Kolodzhieva V."/>
            <person name="Suvorov A."/>
            <person name="Sidorenko S."/>
            <person name="Zueva L."/>
        </authorList>
    </citation>
    <scope>NUCLEOTIDE SEQUENCE [LARGE SCALE GENOMIC DNA]</scope>
    <source>
        <strain evidence="2 3">20</strain>
    </source>
</reference>
<evidence type="ECO:0000313" key="1">
    <source>
        <dbReference type="EMBL" id="KAB7578282.1"/>
    </source>
</evidence>
<dbReference type="Proteomes" id="UP000249070">
    <property type="component" value="Unassembled WGS sequence"/>
</dbReference>